<dbReference type="Pfam" id="PF13687">
    <property type="entry name" value="DUF4153"/>
    <property type="match status" value="1"/>
</dbReference>
<keyword evidence="1" id="KW-1133">Transmembrane helix</keyword>
<evidence type="ECO:0000313" key="2">
    <source>
        <dbReference type="EMBL" id="MDT0294780.1"/>
    </source>
</evidence>
<organism evidence="2 3">
    <name type="scientific">Mesonia ostreae</name>
    <dbReference type="NCBI Taxonomy" id="861110"/>
    <lineage>
        <taxon>Bacteria</taxon>
        <taxon>Pseudomonadati</taxon>
        <taxon>Bacteroidota</taxon>
        <taxon>Flavobacteriia</taxon>
        <taxon>Flavobacteriales</taxon>
        <taxon>Flavobacteriaceae</taxon>
        <taxon>Mesonia</taxon>
    </lineage>
</organism>
<gene>
    <name evidence="2" type="ORF">RLT85_09055</name>
</gene>
<evidence type="ECO:0000256" key="1">
    <source>
        <dbReference type="SAM" id="Phobius"/>
    </source>
</evidence>
<feature type="transmembrane region" description="Helical" evidence="1">
    <location>
        <begin position="20"/>
        <end position="38"/>
    </location>
</feature>
<comment type="caution">
    <text evidence="2">The sequence shown here is derived from an EMBL/GenBank/DDBJ whole genome shotgun (WGS) entry which is preliminary data.</text>
</comment>
<dbReference type="EMBL" id="JAVRBG010000007">
    <property type="protein sequence ID" value="MDT0294780.1"/>
    <property type="molecule type" value="Genomic_DNA"/>
</dbReference>
<keyword evidence="1" id="KW-0472">Membrane</keyword>
<feature type="transmembrane region" description="Helical" evidence="1">
    <location>
        <begin position="251"/>
        <end position="273"/>
    </location>
</feature>
<feature type="transmembrane region" description="Helical" evidence="1">
    <location>
        <begin position="138"/>
        <end position="166"/>
    </location>
</feature>
<keyword evidence="1" id="KW-0812">Transmembrane</keyword>
<feature type="transmembrane region" description="Helical" evidence="1">
    <location>
        <begin position="50"/>
        <end position="70"/>
    </location>
</feature>
<feature type="transmembrane region" description="Helical" evidence="1">
    <location>
        <begin position="106"/>
        <end position="126"/>
    </location>
</feature>
<feature type="transmembrane region" description="Helical" evidence="1">
    <location>
        <begin position="285"/>
        <end position="306"/>
    </location>
</feature>
<dbReference type="Proteomes" id="UP001182991">
    <property type="component" value="Unassembled WGS sequence"/>
</dbReference>
<keyword evidence="3" id="KW-1185">Reference proteome</keyword>
<feature type="transmembrane region" description="Helical" evidence="1">
    <location>
        <begin position="318"/>
        <end position="336"/>
    </location>
</feature>
<evidence type="ECO:0000313" key="3">
    <source>
        <dbReference type="Proteomes" id="UP001182991"/>
    </source>
</evidence>
<accession>A0ABU2KJ85</accession>
<feature type="transmembrane region" description="Helical" evidence="1">
    <location>
        <begin position="77"/>
        <end position="94"/>
    </location>
</feature>
<protein>
    <submittedName>
        <fullName evidence="2">DUF4153 domain-containing protein</fullName>
    </submittedName>
</protein>
<proteinExistence type="predicted"/>
<feature type="transmembrane region" description="Helical" evidence="1">
    <location>
        <begin position="217"/>
        <end position="239"/>
    </location>
</feature>
<feature type="transmembrane region" description="Helical" evidence="1">
    <location>
        <begin position="178"/>
        <end position="196"/>
    </location>
</feature>
<dbReference type="InterPro" id="IPR025291">
    <property type="entry name" value="DUF4153"/>
</dbReference>
<sequence>MKYFNELPSKAISAFKRFPITIAWSALGSIFVIILIELEAQVFDEFTSEIFTLILGVSWLIGAQFASESLSNKKMGWLLKISVLGLLVIYYFLFPEDEIDLNPIVYMRWFLLFFAGHIFIFFAPFIKQWDKIDYWNYLQNIITAIARSALFSIVIYAGIALAILAIDNLFSVHIDGDIYAELYVFCLGVINTFIYLSDFPKKIHETQELHYSKALDVFLKYILIPILALYLIIVYAYTIKIVLAWELPQGWVSYLISILAIIGFIIQIIIEPIRKTHSSFLVKKFYPTFYLLLLPLLVLLSVAIYTRISDYNFTENRYFLVLLAGWILGMSIYMLFSKKKRLVVFPISLFVLCLLSSYGPWSAFNVAIQAQVSEFKQLVLKIKTQGDELISHEEATQFKSIAGYLKERDKLYLIDKSIGFKTDYVTSNYNAGKFLLDSLYGKETTPLFPSVNTYQNDRFYYNQYNYNKPLQLDIKGYEDLLELNLGANGSSNYTLTHTANQLILKEEEIVLFQFDVDEELLDTLSKYQDFSNAPEEAFTYAFSNDVGNYKLILKSFDFEKKGKTSLILNHLNAYVLIQYKEP</sequence>
<reference evidence="3" key="1">
    <citation type="submission" date="2023-07" db="EMBL/GenBank/DDBJ databases">
        <title>Isolating and identifying novel microbial strains from the Mariana Trench.</title>
        <authorList>
            <person name="Fu H."/>
        </authorList>
    </citation>
    <scope>NUCLEOTIDE SEQUENCE [LARGE SCALE GENOMIC DNA]</scope>
    <source>
        <strain evidence="3">T-y2</strain>
    </source>
</reference>
<dbReference type="RefSeq" id="WP_311401708.1">
    <property type="nucleotide sequence ID" value="NZ_JAVRBG010000007.1"/>
</dbReference>
<feature type="transmembrane region" description="Helical" evidence="1">
    <location>
        <begin position="343"/>
        <end position="361"/>
    </location>
</feature>
<name>A0ABU2KJ85_9FLAO</name>